<proteinExistence type="predicted"/>
<dbReference type="AlphaFoldDB" id="A0A8T1BJJ2"/>
<dbReference type="InterPro" id="IPR001969">
    <property type="entry name" value="Aspartic_peptidase_AS"/>
</dbReference>
<dbReference type="GO" id="GO:0006508">
    <property type="term" value="P:proteolysis"/>
    <property type="evidence" value="ECO:0007669"/>
    <property type="project" value="InterPro"/>
</dbReference>
<comment type="caution">
    <text evidence="1">The sequence shown here is derived from an EMBL/GenBank/DDBJ whole genome shotgun (WGS) entry which is preliminary data.</text>
</comment>
<protein>
    <submittedName>
        <fullName evidence="1">Uncharacterized protein</fullName>
    </submittedName>
</protein>
<evidence type="ECO:0000313" key="1">
    <source>
        <dbReference type="EMBL" id="KAG2901524.1"/>
    </source>
</evidence>
<dbReference type="CDD" id="cd00303">
    <property type="entry name" value="retropepsin_like"/>
    <property type="match status" value="1"/>
</dbReference>
<gene>
    <name evidence="1" type="ORF">PC117_g21708</name>
</gene>
<organism evidence="1 2">
    <name type="scientific">Phytophthora cactorum</name>
    <dbReference type="NCBI Taxonomy" id="29920"/>
    <lineage>
        <taxon>Eukaryota</taxon>
        <taxon>Sar</taxon>
        <taxon>Stramenopiles</taxon>
        <taxon>Oomycota</taxon>
        <taxon>Peronosporomycetes</taxon>
        <taxon>Peronosporales</taxon>
        <taxon>Peronosporaceae</taxon>
        <taxon>Phytophthora</taxon>
    </lineage>
</organism>
<dbReference type="InterPro" id="IPR021109">
    <property type="entry name" value="Peptidase_aspartic_dom_sf"/>
</dbReference>
<evidence type="ECO:0000313" key="2">
    <source>
        <dbReference type="Proteomes" id="UP000736787"/>
    </source>
</evidence>
<dbReference type="GO" id="GO:0004190">
    <property type="term" value="F:aspartic-type endopeptidase activity"/>
    <property type="evidence" value="ECO:0007669"/>
    <property type="project" value="InterPro"/>
</dbReference>
<dbReference type="PROSITE" id="PS00141">
    <property type="entry name" value="ASP_PROTEASE"/>
    <property type="match status" value="1"/>
</dbReference>
<dbReference type="Proteomes" id="UP000736787">
    <property type="component" value="Unassembled WGS sequence"/>
</dbReference>
<dbReference type="Gene3D" id="2.40.70.10">
    <property type="entry name" value="Acid Proteases"/>
    <property type="match status" value="1"/>
</dbReference>
<reference evidence="1" key="1">
    <citation type="submission" date="2018-10" db="EMBL/GenBank/DDBJ databases">
        <title>Effector identification in a new, highly contiguous assembly of the strawberry crown rot pathogen Phytophthora cactorum.</title>
        <authorList>
            <person name="Armitage A.D."/>
            <person name="Nellist C.F."/>
            <person name="Bates H."/>
            <person name="Vickerstaff R.J."/>
            <person name="Harrison R.J."/>
        </authorList>
    </citation>
    <scope>NUCLEOTIDE SEQUENCE</scope>
    <source>
        <strain evidence="1">4040</strain>
    </source>
</reference>
<dbReference type="EMBL" id="RCMK01001120">
    <property type="protein sequence ID" value="KAG2901524.1"/>
    <property type="molecule type" value="Genomic_DNA"/>
</dbReference>
<name>A0A8T1BJJ2_9STRA</name>
<accession>A0A8T1BJJ2</accession>
<sequence length="58" mass="6538">MRENSLRALVDSGASNNFVRQHSLSKLNFEDVDTPRSVLEVRLATGATVRIEKRVVRV</sequence>